<dbReference type="AlphaFoldDB" id="A0A9Q1BIH8"/>
<evidence type="ECO:0000313" key="7">
    <source>
        <dbReference type="Proteomes" id="UP001152320"/>
    </source>
</evidence>
<dbReference type="Proteomes" id="UP001152320">
    <property type="component" value="Chromosome 16"/>
</dbReference>
<keyword evidence="7" id="KW-1185">Reference proteome</keyword>
<dbReference type="SUPFAM" id="SSF52058">
    <property type="entry name" value="L domain-like"/>
    <property type="match status" value="1"/>
</dbReference>
<feature type="signal peptide" evidence="5">
    <location>
        <begin position="1"/>
        <end position="20"/>
    </location>
</feature>
<dbReference type="Pfam" id="PF13855">
    <property type="entry name" value="LRR_8"/>
    <property type="match status" value="2"/>
</dbReference>
<dbReference type="SMART" id="SM00369">
    <property type="entry name" value="LRR_TYP"/>
    <property type="match status" value="7"/>
</dbReference>
<keyword evidence="4" id="KW-0812">Transmembrane</keyword>
<evidence type="ECO:0000256" key="1">
    <source>
        <dbReference type="ARBA" id="ARBA00022614"/>
    </source>
</evidence>
<dbReference type="InterPro" id="IPR003591">
    <property type="entry name" value="Leu-rich_rpt_typical-subtyp"/>
</dbReference>
<evidence type="ECO:0000256" key="5">
    <source>
        <dbReference type="SAM" id="SignalP"/>
    </source>
</evidence>
<keyword evidence="4" id="KW-1133">Transmembrane helix</keyword>
<dbReference type="PANTHER" id="PTHR24366:SF161">
    <property type="entry name" value="TIR DOMAIN-CONTAINING PROTEIN"/>
    <property type="match status" value="1"/>
</dbReference>
<dbReference type="FunFam" id="3.80.10.10:FF:001360">
    <property type="entry name" value="Uncharacterized protein"/>
    <property type="match status" value="1"/>
</dbReference>
<protein>
    <submittedName>
        <fullName evidence="6">Platelet glycoprotein V</fullName>
    </submittedName>
</protein>
<keyword evidence="2 5" id="KW-0732">Signal</keyword>
<reference evidence="6" key="1">
    <citation type="submission" date="2021-10" db="EMBL/GenBank/DDBJ databases">
        <title>Tropical sea cucumber genome reveals ecological adaptation and Cuvierian tubules defense mechanism.</title>
        <authorList>
            <person name="Chen T."/>
        </authorList>
    </citation>
    <scope>NUCLEOTIDE SEQUENCE</scope>
    <source>
        <strain evidence="6">Nanhai2018</strain>
        <tissue evidence="6">Muscle</tissue>
    </source>
</reference>
<evidence type="ECO:0000313" key="6">
    <source>
        <dbReference type="EMBL" id="KAJ8027244.1"/>
    </source>
</evidence>
<dbReference type="InterPro" id="IPR032675">
    <property type="entry name" value="LRR_dom_sf"/>
</dbReference>
<evidence type="ECO:0000256" key="2">
    <source>
        <dbReference type="ARBA" id="ARBA00022729"/>
    </source>
</evidence>
<dbReference type="EMBL" id="JAIZAY010000016">
    <property type="protein sequence ID" value="KAJ8027244.1"/>
    <property type="molecule type" value="Genomic_DNA"/>
</dbReference>
<organism evidence="6 7">
    <name type="scientific">Holothuria leucospilota</name>
    <name type="common">Black long sea cucumber</name>
    <name type="synonym">Mertensiothuria leucospilota</name>
    <dbReference type="NCBI Taxonomy" id="206669"/>
    <lineage>
        <taxon>Eukaryota</taxon>
        <taxon>Metazoa</taxon>
        <taxon>Echinodermata</taxon>
        <taxon>Eleutherozoa</taxon>
        <taxon>Echinozoa</taxon>
        <taxon>Holothuroidea</taxon>
        <taxon>Aspidochirotacea</taxon>
        <taxon>Aspidochirotida</taxon>
        <taxon>Holothuriidae</taxon>
        <taxon>Holothuria</taxon>
    </lineage>
</organism>
<evidence type="ECO:0000256" key="4">
    <source>
        <dbReference type="SAM" id="Phobius"/>
    </source>
</evidence>
<evidence type="ECO:0000256" key="3">
    <source>
        <dbReference type="ARBA" id="ARBA00022737"/>
    </source>
</evidence>
<accession>A0A9Q1BIH8</accession>
<sequence length="471" mass="52728">MGSCIPITFLFASTTILVGSIPTNFTGDQVQPTESELTITCGNSCEYEEWFSRAHCDARGLTFVPRCAGCEGAILLELQENSIQSIPPERIAEYYHVKTLDISWNQIDVLDPGTFIHLSHLKNIVCSHNSLHIVQNGLFNGTEQTLSRIYLNNNNIYIIGDKAFKKLSQLIAIYLNNNHIRSLPQNVFSDVTNIKYLILSDNDLDYVDSYQFKGLIKLQYLSLDGNNLRIIPEGLFTGLESLKEVLLSHNKLITIPAPQILGLPFHLDRLDLRNNHLNQSAAVIPYLTNVNWTVYLEENPYICDCSFQSIQNWFNATWHAQGALNTVPVNSLKCTFTDGAIYSMNHSLPITCSTTSKQNSTLFDYTTTPTTFKRDNNNMITTSLQINLNFTELRSNSISVEQDSGRQVTTFVPLASCSGITIATFIVLVIFFALWISSKIFHIKTKGEKGSLSNGNGCQDDTKPLNVESLL</sequence>
<dbReference type="Gene3D" id="3.80.10.10">
    <property type="entry name" value="Ribonuclease Inhibitor"/>
    <property type="match status" value="2"/>
</dbReference>
<comment type="caution">
    <text evidence="6">The sequence shown here is derived from an EMBL/GenBank/DDBJ whole genome shotgun (WGS) entry which is preliminary data.</text>
</comment>
<dbReference type="OrthoDB" id="676979at2759"/>
<dbReference type="PANTHER" id="PTHR24366">
    <property type="entry name" value="IG(IMMUNOGLOBULIN) AND LRR(LEUCINE RICH REPEAT) DOMAINS"/>
    <property type="match status" value="1"/>
</dbReference>
<proteinExistence type="predicted"/>
<dbReference type="InterPro" id="IPR001611">
    <property type="entry name" value="Leu-rich_rpt"/>
</dbReference>
<name>A0A9Q1BIH8_HOLLE</name>
<feature type="chain" id="PRO_5040236947" evidence="5">
    <location>
        <begin position="21"/>
        <end position="471"/>
    </location>
</feature>
<gene>
    <name evidence="6" type="ORF">HOLleu_32338</name>
</gene>
<keyword evidence="4" id="KW-0472">Membrane</keyword>
<feature type="transmembrane region" description="Helical" evidence="4">
    <location>
        <begin position="411"/>
        <end position="436"/>
    </location>
</feature>
<keyword evidence="3" id="KW-0677">Repeat</keyword>
<keyword evidence="1" id="KW-0433">Leucine-rich repeat</keyword>
<dbReference type="Pfam" id="PF00560">
    <property type="entry name" value="LRR_1"/>
    <property type="match status" value="1"/>
</dbReference>